<reference evidence="2 3" key="1">
    <citation type="submission" date="2016-01" db="EMBL/GenBank/DDBJ databases">
        <title>Genome Sequences of Twelve Sporeforming Bacillus Species Isolated from Foods.</title>
        <authorList>
            <person name="Berendsen E.M."/>
            <person name="Wells-Bennik M.H."/>
            <person name="Krawcyk A.O."/>
            <person name="De Jong A."/>
            <person name="Holsappel S."/>
            <person name="Eijlander R.T."/>
            <person name="Kuipers O.P."/>
        </authorList>
    </citation>
    <scope>NUCLEOTIDE SEQUENCE [LARGE SCALE GENOMIC DNA]</scope>
    <source>
        <strain evidence="2 3">B4098</strain>
    </source>
</reference>
<organism evidence="2 3">
    <name type="scientific">Heyndrickxia coagulans</name>
    <name type="common">Weizmannia coagulans</name>
    <dbReference type="NCBI Taxonomy" id="1398"/>
    <lineage>
        <taxon>Bacteria</taxon>
        <taxon>Bacillati</taxon>
        <taxon>Bacillota</taxon>
        <taxon>Bacilli</taxon>
        <taxon>Bacillales</taxon>
        <taxon>Bacillaceae</taxon>
        <taxon>Heyndrickxia</taxon>
    </lineage>
</organism>
<dbReference type="Proteomes" id="UP000075288">
    <property type="component" value="Unassembled WGS sequence"/>
</dbReference>
<accession>A0A150KC90</accession>
<evidence type="ECO:0000313" key="3">
    <source>
        <dbReference type="Proteomes" id="UP000075288"/>
    </source>
</evidence>
<evidence type="ECO:0000256" key="1">
    <source>
        <dbReference type="SAM" id="MobiDB-lite"/>
    </source>
</evidence>
<gene>
    <name evidence="2" type="ORF">B4098_1801</name>
</gene>
<proteinExistence type="predicted"/>
<evidence type="ECO:0000313" key="2">
    <source>
        <dbReference type="EMBL" id="KYC66484.1"/>
    </source>
</evidence>
<feature type="region of interest" description="Disordered" evidence="1">
    <location>
        <begin position="37"/>
        <end position="58"/>
    </location>
</feature>
<dbReference type="AlphaFoldDB" id="A0A150KC90"/>
<feature type="compositionally biased region" description="Polar residues" evidence="1">
    <location>
        <begin position="46"/>
        <end position="58"/>
    </location>
</feature>
<comment type="caution">
    <text evidence="2">The sequence shown here is derived from an EMBL/GenBank/DDBJ whole genome shotgun (WGS) entry which is preliminary data.</text>
</comment>
<dbReference type="EMBL" id="LQYG01000007">
    <property type="protein sequence ID" value="KYC66484.1"/>
    <property type="molecule type" value="Genomic_DNA"/>
</dbReference>
<name>A0A150KC90_HEYCO</name>
<protein>
    <submittedName>
        <fullName evidence="2">Uncharacterized protein</fullName>
    </submittedName>
</protein>
<sequence>MIPAIPSSLFHIVDEQIRFWLAMNQLSRAKRSPGKAASFLAKSRHSNPLSRQGSCMPL</sequence>